<protein>
    <submittedName>
        <fullName evidence="2">Uncharacterized protein</fullName>
    </submittedName>
</protein>
<sequence length="47" mass="5544">MSAMAPRKRDDGDWTARHARIRPRENRPVAVYDPEDGRGRRHAMTKR</sequence>
<keyword evidence="3" id="KW-1185">Reference proteome</keyword>
<evidence type="ECO:0000313" key="2">
    <source>
        <dbReference type="EMBL" id="MBX0322968.1"/>
    </source>
</evidence>
<feature type="region of interest" description="Disordered" evidence="1">
    <location>
        <begin position="1"/>
        <end position="47"/>
    </location>
</feature>
<name>A0AAW4PPP8_9EURY</name>
<organism evidence="2 3">
    <name type="scientific">Haloarcula rubra</name>
    <dbReference type="NCBI Taxonomy" id="2487747"/>
    <lineage>
        <taxon>Archaea</taxon>
        <taxon>Methanobacteriati</taxon>
        <taxon>Methanobacteriota</taxon>
        <taxon>Stenosarchaea group</taxon>
        <taxon>Halobacteria</taxon>
        <taxon>Halobacteriales</taxon>
        <taxon>Haloarculaceae</taxon>
        <taxon>Haloarcula</taxon>
    </lineage>
</organism>
<dbReference type="EMBL" id="RKLR01000002">
    <property type="protein sequence ID" value="MBX0322968.1"/>
    <property type="molecule type" value="Genomic_DNA"/>
</dbReference>
<feature type="compositionally biased region" description="Basic and acidic residues" evidence="1">
    <location>
        <begin position="7"/>
        <end position="27"/>
    </location>
</feature>
<dbReference type="AlphaFoldDB" id="A0AAW4PPP8"/>
<dbReference type="RefSeq" id="WP_220617937.1">
    <property type="nucleotide sequence ID" value="NZ_RKLR01000002.1"/>
</dbReference>
<evidence type="ECO:0000256" key="1">
    <source>
        <dbReference type="SAM" id="MobiDB-lite"/>
    </source>
</evidence>
<dbReference type="Proteomes" id="UP001430377">
    <property type="component" value="Unassembled WGS sequence"/>
</dbReference>
<gene>
    <name evidence="2" type="ORF">EGH21_08000</name>
</gene>
<accession>A0AAW4PPP8</accession>
<comment type="caution">
    <text evidence="2">The sequence shown here is derived from an EMBL/GenBank/DDBJ whole genome shotgun (WGS) entry which is preliminary data.</text>
</comment>
<evidence type="ECO:0000313" key="3">
    <source>
        <dbReference type="Proteomes" id="UP001430377"/>
    </source>
</evidence>
<proteinExistence type="predicted"/>
<reference evidence="2 3" key="1">
    <citation type="submission" date="2021-06" db="EMBL/GenBank/DDBJ databases">
        <title>Halomicroarcula sp. a new haloarchaeum isolated from saline soil.</title>
        <authorList>
            <person name="Duran-Viseras A."/>
            <person name="Sanchez-Porro C."/>
            <person name="Ventosa A."/>
        </authorList>
    </citation>
    <scope>NUCLEOTIDE SEQUENCE [LARGE SCALE GENOMIC DNA]</scope>
    <source>
        <strain evidence="2 3">F13</strain>
    </source>
</reference>